<dbReference type="RefSeq" id="WP_433275821.1">
    <property type="nucleotide sequence ID" value="NZ_CP192009.1"/>
</dbReference>
<accession>A0ABX1RMM2</accession>
<comment type="caution">
    <text evidence="2">The sequence shown here is derived from an EMBL/GenBank/DDBJ whole genome shotgun (WGS) entry which is preliminary data.</text>
</comment>
<proteinExistence type="predicted"/>
<gene>
    <name evidence="2" type="ORF">HF577_26970</name>
</gene>
<name>A0ABX1RMM2_9PSEU</name>
<dbReference type="Proteomes" id="UP001296706">
    <property type="component" value="Unassembled WGS sequence"/>
</dbReference>
<keyword evidence="1" id="KW-1133">Transmembrane helix</keyword>
<reference evidence="2 3" key="1">
    <citation type="submission" date="2020-04" db="EMBL/GenBank/DDBJ databases">
        <authorList>
            <person name="Klaysubun C."/>
            <person name="Duangmal K."/>
            <person name="Lipun K."/>
        </authorList>
    </citation>
    <scope>NUCLEOTIDE SEQUENCE [LARGE SCALE GENOMIC DNA]</scope>
    <source>
        <strain evidence="2 3">JCM 11839</strain>
    </source>
</reference>
<organism evidence="2 3">
    <name type="scientific">Pseudonocardia xinjiangensis</name>
    <dbReference type="NCBI Taxonomy" id="75289"/>
    <lineage>
        <taxon>Bacteria</taxon>
        <taxon>Bacillati</taxon>
        <taxon>Actinomycetota</taxon>
        <taxon>Actinomycetes</taxon>
        <taxon>Pseudonocardiales</taxon>
        <taxon>Pseudonocardiaceae</taxon>
        <taxon>Pseudonocardia</taxon>
    </lineage>
</organism>
<evidence type="ECO:0000313" key="3">
    <source>
        <dbReference type="Proteomes" id="UP001296706"/>
    </source>
</evidence>
<keyword evidence="1" id="KW-0472">Membrane</keyword>
<keyword evidence="1" id="KW-0812">Transmembrane</keyword>
<feature type="transmembrane region" description="Helical" evidence="1">
    <location>
        <begin position="14"/>
        <end position="33"/>
    </location>
</feature>
<dbReference type="EMBL" id="JAAXKY010000112">
    <property type="protein sequence ID" value="NMH80719.1"/>
    <property type="molecule type" value="Genomic_DNA"/>
</dbReference>
<dbReference type="Gene3D" id="2.30.30.40">
    <property type="entry name" value="SH3 Domains"/>
    <property type="match status" value="1"/>
</dbReference>
<evidence type="ECO:0000256" key="1">
    <source>
        <dbReference type="SAM" id="Phobius"/>
    </source>
</evidence>
<protein>
    <submittedName>
        <fullName evidence="2">SH3 domain-containing protein</fullName>
    </submittedName>
</protein>
<sequence>MARFKVPKLEKKTFRGWTFVVFAGVVLALVAIIDRGGLDELRTSADGSTGCQLEVAADELNVRTEPSADSALVQTLVRGDRVDGTRIITNGFRQLEGNRWAASQFLTPLPGTNCA</sequence>
<keyword evidence="3" id="KW-1185">Reference proteome</keyword>
<evidence type="ECO:0000313" key="2">
    <source>
        <dbReference type="EMBL" id="NMH80719.1"/>
    </source>
</evidence>